<name>A0A7D9DL69_PARCT</name>
<dbReference type="AlphaFoldDB" id="A0A7D9DL69"/>
<evidence type="ECO:0000313" key="2">
    <source>
        <dbReference type="EMBL" id="CAB3987895.1"/>
    </source>
</evidence>
<evidence type="ECO:0000313" key="3">
    <source>
        <dbReference type="Proteomes" id="UP001152795"/>
    </source>
</evidence>
<keyword evidence="3" id="KW-1185">Reference proteome</keyword>
<feature type="region of interest" description="Disordered" evidence="1">
    <location>
        <begin position="1"/>
        <end position="23"/>
    </location>
</feature>
<accession>A0A7D9DL69</accession>
<gene>
    <name evidence="2" type="ORF">PACLA_8A049329</name>
</gene>
<dbReference type="EMBL" id="CACRXK020001249">
    <property type="protein sequence ID" value="CAB3987895.1"/>
    <property type="molecule type" value="Genomic_DNA"/>
</dbReference>
<organism evidence="2 3">
    <name type="scientific">Paramuricea clavata</name>
    <name type="common">Red gorgonian</name>
    <name type="synonym">Violescent sea-whip</name>
    <dbReference type="NCBI Taxonomy" id="317549"/>
    <lineage>
        <taxon>Eukaryota</taxon>
        <taxon>Metazoa</taxon>
        <taxon>Cnidaria</taxon>
        <taxon>Anthozoa</taxon>
        <taxon>Octocorallia</taxon>
        <taxon>Malacalcyonacea</taxon>
        <taxon>Plexauridae</taxon>
        <taxon>Paramuricea</taxon>
    </lineage>
</organism>
<protein>
    <submittedName>
        <fullName evidence="2">Uncharacterized protein</fullName>
    </submittedName>
</protein>
<proteinExistence type="predicted"/>
<dbReference type="Proteomes" id="UP001152795">
    <property type="component" value="Unassembled WGS sequence"/>
</dbReference>
<comment type="caution">
    <text evidence="2">The sequence shown here is derived from an EMBL/GenBank/DDBJ whole genome shotgun (WGS) entry which is preliminary data.</text>
</comment>
<evidence type="ECO:0000256" key="1">
    <source>
        <dbReference type="SAM" id="MobiDB-lite"/>
    </source>
</evidence>
<reference evidence="2" key="1">
    <citation type="submission" date="2020-04" db="EMBL/GenBank/DDBJ databases">
        <authorList>
            <person name="Alioto T."/>
            <person name="Alioto T."/>
            <person name="Gomez Garrido J."/>
        </authorList>
    </citation>
    <scope>NUCLEOTIDE SEQUENCE</scope>
    <source>
        <strain evidence="2">A484AB</strain>
    </source>
</reference>
<sequence>MTEVNPESVPSTKPLDPPKKVKDPRLVEVGKRLAEIRQQVKAEKKAMTEENLKAEVRGKCMTEGDGGG</sequence>